<evidence type="ECO:0000313" key="2">
    <source>
        <dbReference type="EMBL" id="QAR34335.1"/>
    </source>
</evidence>
<dbReference type="InterPro" id="IPR009875">
    <property type="entry name" value="PilZ_domain"/>
</dbReference>
<accession>A0A3R5Z107</accession>
<dbReference type="OrthoDB" id="9777035at2"/>
<dbReference type="KEGG" id="gtl:EP073_13250"/>
<organism evidence="2 3">
    <name type="scientific">Geovibrio thiophilus</name>
    <dbReference type="NCBI Taxonomy" id="139438"/>
    <lineage>
        <taxon>Bacteria</taxon>
        <taxon>Pseudomonadati</taxon>
        <taxon>Deferribacterota</taxon>
        <taxon>Deferribacteres</taxon>
        <taxon>Deferribacterales</taxon>
        <taxon>Geovibrionaceae</taxon>
        <taxon>Geovibrio</taxon>
    </lineage>
</organism>
<evidence type="ECO:0000313" key="3">
    <source>
        <dbReference type="Proteomes" id="UP000287502"/>
    </source>
</evidence>
<dbReference type="Proteomes" id="UP000287502">
    <property type="component" value="Chromosome"/>
</dbReference>
<dbReference type="EMBL" id="CP035108">
    <property type="protein sequence ID" value="QAR34335.1"/>
    <property type="molecule type" value="Genomic_DNA"/>
</dbReference>
<sequence length="261" mass="29467">MIVRARLSIIYPDDIRTVYGQIASKAPLVLQLASYSPALVADCLEMTLQWHEAGSSKCVQVEFLKAEGAQLFLKVVKDLRGRAECAHRVEYKGFFDIKRITADEYASCARNAERNNAANKNSIVNKIQSVIPNETVSNQHLFRLLMEMDSKLERLVYLAETDGIEKDFQTVKALYISSEGCGFFTDESLKIGELFFLEARSFDTGGRLRFSAVGKVAGGRKTKLGILADLEFSDMEEAVKENIIRYVFEKDRELLKEARDK</sequence>
<keyword evidence="3" id="KW-1185">Reference proteome</keyword>
<protein>
    <recommendedName>
        <fullName evidence="1">PilZ domain-containing protein</fullName>
    </recommendedName>
</protein>
<name>A0A3R5Z107_9BACT</name>
<dbReference type="AlphaFoldDB" id="A0A3R5Z107"/>
<dbReference type="GO" id="GO:0035438">
    <property type="term" value="F:cyclic-di-GMP binding"/>
    <property type="evidence" value="ECO:0007669"/>
    <property type="project" value="InterPro"/>
</dbReference>
<gene>
    <name evidence="2" type="ORF">EP073_13250</name>
</gene>
<dbReference type="RefSeq" id="WP_128467640.1">
    <property type="nucleotide sequence ID" value="NZ_CP035108.1"/>
</dbReference>
<dbReference type="Pfam" id="PF07238">
    <property type="entry name" value="PilZ"/>
    <property type="match status" value="1"/>
</dbReference>
<evidence type="ECO:0000259" key="1">
    <source>
        <dbReference type="Pfam" id="PF07238"/>
    </source>
</evidence>
<dbReference type="SUPFAM" id="SSF141371">
    <property type="entry name" value="PilZ domain-like"/>
    <property type="match status" value="1"/>
</dbReference>
<proteinExistence type="predicted"/>
<feature type="domain" description="PilZ" evidence="1">
    <location>
        <begin position="172"/>
        <end position="249"/>
    </location>
</feature>
<reference evidence="2 3" key="1">
    <citation type="submission" date="2019-01" db="EMBL/GenBank/DDBJ databases">
        <title>Geovibrio thiophilus DSM 11263, complete genome.</title>
        <authorList>
            <person name="Spring S."/>
            <person name="Bunk B."/>
            <person name="Sproer C."/>
        </authorList>
    </citation>
    <scope>NUCLEOTIDE SEQUENCE [LARGE SCALE GENOMIC DNA]</scope>
    <source>
        <strain evidence="2 3">DSM 11263</strain>
    </source>
</reference>